<comment type="caution">
    <text evidence="3">The sequence shown here is derived from an EMBL/GenBank/DDBJ whole genome shotgun (WGS) entry which is preliminary data.</text>
</comment>
<dbReference type="EMBL" id="JAADJG010000212">
    <property type="protein sequence ID" value="KAF4451706.1"/>
    <property type="molecule type" value="Genomic_DNA"/>
</dbReference>
<keyword evidence="1" id="KW-0175">Coiled coil</keyword>
<keyword evidence="4" id="KW-1185">Reference proteome</keyword>
<reference evidence="3" key="1">
    <citation type="submission" date="2020-01" db="EMBL/GenBank/DDBJ databases">
        <title>Identification and distribution of gene clusters putatively required for synthesis of sphingolipid metabolism inhibitors in phylogenetically diverse species of the filamentous fungus Fusarium.</title>
        <authorList>
            <person name="Kim H.-S."/>
            <person name="Busman M."/>
            <person name="Brown D.W."/>
            <person name="Divon H."/>
            <person name="Uhlig S."/>
            <person name="Proctor R.H."/>
        </authorList>
    </citation>
    <scope>NUCLEOTIDE SEQUENCE</scope>
    <source>
        <strain evidence="3">NRRL 53441</strain>
    </source>
</reference>
<feature type="region of interest" description="Disordered" evidence="2">
    <location>
        <begin position="34"/>
        <end position="80"/>
    </location>
</feature>
<evidence type="ECO:0000256" key="1">
    <source>
        <dbReference type="SAM" id="Coils"/>
    </source>
</evidence>
<evidence type="ECO:0000256" key="2">
    <source>
        <dbReference type="SAM" id="MobiDB-lite"/>
    </source>
</evidence>
<feature type="compositionally biased region" description="Polar residues" evidence="2">
    <location>
        <begin position="56"/>
        <end position="72"/>
    </location>
</feature>
<feature type="coiled-coil region" evidence="1">
    <location>
        <begin position="263"/>
        <end position="290"/>
    </location>
</feature>
<organism evidence="3 4">
    <name type="scientific">Fusarium austroafricanum</name>
    <dbReference type="NCBI Taxonomy" id="2364996"/>
    <lineage>
        <taxon>Eukaryota</taxon>
        <taxon>Fungi</taxon>
        <taxon>Dikarya</taxon>
        <taxon>Ascomycota</taxon>
        <taxon>Pezizomycotina</taxon>
        <taxon>Sordariomycetes</taxon>
        <taxon>Hypocreomycetidae</taxon>
        <taxon>Hypocreales</taxon>
        <taxon>Nectriaceae</taxon>
        <taxon>Fusarium</taxon>
        <taxon>Fusarium concolor species complex</taxon>
    </lineage>
</organism>
<evidence type="ECO:0000313" key="3">
    <source>
        <dbReference type="EMBL" id="KAF4451706.1"/>
    </source>
</evidence>
<accession>A0A8H4KKZ1</accession>
<gene>
    <name evidence="3" type="ORF">F53441_5385</name>
</gene>
<protein>
    <submittedName>
        <fullName evidence="3">Uncharacterized protein</fullName>
    </submittedName>
</protein>
<dbReference type="Proteomes" id="UP000605986">
    <property type="component" value="Unassembled WGS sequence"/>
</dbReference>
<sequence length="299" mass="34235">MSEKLTQSTSASIPDGEFTRLGDLELNSFLELTAPIPAGGSSSQDNNRTTDRSVREANTSATPAGPIEQSTEATDKNEENKKLRAQIQALQDLLKIEEDRNDRLEDIEYEDKLNVLAKKAAISSLEARYAGLYHHNKRLQNEVAGLKRDLSVANLKMRQEYPLLTTYHLSKLRKDFEAWKVESNRRIAMMCLDNADPKRDPNVDSKYAEDSHRWLIPQIRRHANLVVDLRKGNLILQNHIHMLRESKEDILADLEIARLEAFIEQRKEFITELQKEMDQIENDINSEDEDDGDVVLLTV</sequence>
<name>A0A8H4KKZ1_9HYPO</name>
<dbReference type="AlphaFoldDB" id="A0A8H4KKZ1"/>
<evidence type="ECO:0000313" key="4">
    <source>
        <dbReference type="Proteomes" id="UP000605986"/>
    </source>
</evidence>
<proteinExistence type="predicted"/>